<dbReference type="InterPro" id="IPR000477">
    <property type="entry name" value="RT_dom"/>
</dbReference>
<feature type="domain" description="Reverse transcriptase" evidence="3">
    <location>
        <begin position="547"/>
        <end position="794"/>
    </location>
</feature>
<dbReference type="InterPro" id="IPR013929">
    <property type="entry name" value="RPAP1_C"/>
</dbReference>
<dbReference type="PROSITE" id="PS50878">
    <property type="entry name" value="RT_POL"/>
    <property type="match status" value="1"/>
</dbReference>
<dbReference type="Pfam" id="PF00078">
    <property type="entry name" value="RVT_1"/>
    <property type="match status" value="1"/>
</dbReference>
<feature type="region of interest" description="Disordered" evidence="2">
    <location>
        <begin position="925"/>
        <end position="989"/>
    </location>
</feature>
<dbReference type="Proteomes" id="UP000299102">
    <property type="component" value="Unassembled WGS sequence"/>
</dbReference>
<proteinExistence type="inferred from homology"/>
<evidence type="ECO:0000256" key="1">
    <source>
        <dbReference type="ARBA" id="ARBA00009953"/>
    </source>
</evidence>
<dbReference type="Pfam" id="PF08620">
    <property type="entry name" value="RPAP1_C"/>
    <property type="match status" value="1"/>
</dbReference>
<evidence type="ECO:0000256" key="2">
    <source>
        <dbReference type="SAM" id="MobiDB-lite"/>
    </source>
</evidence>
<dbReference type="InterPro" id="IPR039913">
    <property type="entry name" value="RPAP1/Rba50"/>
</dbReference>
<keyword evidence="5" id="KW-1185">Reference proteome</keyword>
<evidence type="ECO:0000313" key="4">
    <source>
        <dbReference type="EMBL" id="GBP23875.1"/>
    </source>
</evidence>
<comment type="similarity">
    <text evidence="1">Belongs to the RPAP1 family.</text>
</comment>
<comment type="caution">
    <text evidence="4">The sequence shown here is derived from an EMBL/GenBank/DDBJ whole genome shotgun (WGS) entry which is preliminary data.</text>
</comment>
<dbReference type="InterPro" id="IPR013930">
    <property type="entry name" value="RPAP1_N"/>
</dbReference>
<dbReference type="GO" id="GO:0006366">
    <property type="term" value="P:transcription by RNA polymerase II"/>
    <property type="evidence" value="ECO:0007669"/>
    <property type="project" value="InterPro"/>
</dbReference>
<protein>
    <submittedName>
        <fullName evidence="4">RNA polymerase II-associated protein 1</fullName>
    </submittedName>
</protein>
<dbReference type="STRING" id="151549.A0A4C1UBP1"/>
<sequence>MLKRPKPGEDQEDLLQMQEEFLKERNKNPNLQPAAQVVNLGNEPSSKHSRTPSIYAQAKGLKKHTDKRVRFNDSTVCIGTVVEKNCESIHQHGIVNNDQNDDDKVYYPKVLPFVLGNIIEKNLEEPMDISQMSMPINGFPSVSQCDRSIGNEKKSIYMLNIEKQKKLGTDLKTSSLDTSYKVLSSSPRFVNLPDKSYILTSDEAGAIHKENVEVLSKMSEQEILQERNKLLNTLDPILIEFIKSKRKKTTDSQQGNELKQLDDSVNVKMTNNNEKMDVSEKSEQVFVDDTLWENDVLSHPNINDWLHFDTLEKDKLEWMKGIEKSKKINPNVPYEARFDLRGYLLPYTIEYSEKTKTLFHHGEEPHRPGYSFSELFELTRSTIPQQRVIALNTIAGILEYYMSGIYKDIVDIPLSKILFVVRFAMDENIVIILEPALKAMRNLLFNRIDEACLDLMVGLECVNQQPCLENDKSEISELDTQEAELKDFHLAEIDIITACLRTDIMQRLYYILDKIRPSFNCVQYSLQVLTRLIRDSTDTALRIVQTEHLMNTIIQYFVPNSSINFNFEPSMVYNRKPVLAALKNNFAKETVVIEVAVSDKNNLERVPILPTCVCHTEPQARCSTFTKFITPVAPRPSGANAYRIPPALVRTVASFLKDRDFYVSVEDATSDPRPIRAGVPQGSCLSPCLYAVYTDDIPTLTDQLQHWKEDVVLALYTDDSAYLASSRRADLAAAKLQRVLDLLPDWLDRWRVAVNVTKTAALLTGQQRAMPTKLRLRGQEVEWKTRVRYLGVQINRSMRMAAQVDHVIHQSRAAWSMLRPVLRSHLPLRAKVALYKGYIRSRLTYAAPAWYALCSSSQKKRIQAQQNITLRMIAGAGRYVLNDVIARDLCIETVEEFIQRIARRMFDNADQGPYEFLRNIAPMQERSPSGRTLPRELTRTPPPKPYARLGVAQRDRTPTHHDYHISRECDKPPATMPSRSRPTPTGTNAGRPACVCAAEHARRAPRYAPRTGLLFCDYPQLRSRIYTTAPKLTSPHFNSLKCRRLGTAAIPDVQSALVWPPPALTGR</sequence>
<dbReference type="PANTHER" id="PTHR21483">
    <property type="entry name" value="RNA POLYMERASE II-ASSOCIATED PROTEIN 1"/>
    <property type="match status" value="1"/>
</dbReference>
<name>A0A4C1UBP1_EUMVA</name>
<feature type="compositionally biased region" description="Basic and acidic residues" evidence="2">
    <location>
        <begin position="953"/>
        <end position="971"/>
    </location>
</feature>
<evidence type="ECO:0000259" key="3">
    <source>
        <dbReference type="PROSITE" id="PS50878"/>
    </source>
</evidence>
<dbReference type="Pfam" id="PF08621">
    <property type="entry name" value="RPAP1_N"/>
    <property type="match status" value="1"/>
</dbReference>
<dbReference type="OrthoDB" id="348201at2759"/>
<organism evidence="4 5">
    <name type="scientific">Eumeta variegata</name>
    <name type="common">Bagworm moth</name>
    <name type="synonym">Eumeta japonica</name>
    <dbReference type="NCBI Taxonomy" id="151549"/>
    <lineage>
        <taxon>Eukaryota</taxon>
        <taxon>Metazoa</taxon>
        <taxon>Ecdysozoa</taxon>
        <taxon>Arthropoda</taxon>
        <taxon>Hexapoda</taxon>
        <taxon>Insecta</taxon>
        <taxon>Pterygota</taxon>
        <taxon>Neoptera</taxon>
        <taxon>Endopterygota</taxon>
        <taxon>Lepidoptera</taxon>
        <taxon>Glossata</taxon>
        <taxon>Ditrysia</taxon>
        <taxon>Tineoidea</taxon>
        <taxon>Psychidae</taxon>
        <taxon>Oiketicinae</taxon>
        <taxon>Eumeta</taxon>
    </lineage>
</organism>
<dbReference type="AlphaFoldDB" id="A0A4C1UBP1"/>
<evidence type="ECO:0000313" key="5">
    <source>
        <dbReference type="Proteomes" id="UP000299102"/>
    </source>
</evidence>
<accession>A0A4C1UBP1</accession>
<reference evidence="4 5" key="1">
    <citation type="journal article" date="2019" name="Commun. Biol.">
        <title>The bagworm genome reveals a unique fibroin gene that provides high tensile strength.</title>
        <authorList>
            <person name="Kono N."/>
            <person name="Nakamura H."/>
            <person name="Ohtoshi R."/>
            <person name="Tomita M."/>
            <person name="Numata K."/>
            <person name="Arakawa K."/>
        </authorList>
    </citation>
    <scope>NUCLEOTIDE SEQUENCE [LARGE SCALE GENOMIC DNA]</scope>
</reference>
<dbReference type="EMBL" id="BGZK01000154">
    <property type="protein sequence ID" value="GBP23875.1"/>
    <property type="molecule type" value="Genomic_DNA"/>
</dbReference>
<feature type="compositionally biased region" description="Polar residues" evidence="2">
    <location>
        <begin position="977"/>
        <end position="988"/>
    </location>
</feature>
<dbReference type="PANTHER" id="PTHR21483:SF18">
    <property type="entry name" value="RNA POLYMERASE II-ASSOCIATED PROTEIN 1"/>
    <property type="match status" value="1"/>
</dbReference>
<gene>
    <name evidence="4" type="primary">Rpap1</name>
    <name evidence="4" type="ORF">EVAR_86252_1</name>
</gene>